<dbReference type="Gene3D" id="2.60.120.560">
    <property type="entry name" value="Exo-inulinase, domain 1"/>
    <property type="match status" value="1"/>
</dbReference>
<dbReference type="GO" id="GO:0016787">
    <property type="term" value="F:hydrolase activity"/>
    <property type="evidence" value="ECO:0007669"/>
    <property type="project" value="InterPro"/>
</dbReference>
<dbReference type="RefSeq" id="WP_111325461.1">
    <property type="nucleotide sequence ID" value="NZ_BIFX01000001.1"/>
</dbReference>
<evidence type="ECO:0000256" key="2">
    <source>
        <dbReference type="SAM" id="Phobius"/>
    </source>
</evidence>
<organism evidence="4 5">
    <name type="scientific">Thermosporothrix hazakensis</name>
    <dbReference type="NCBI Taxonomy" id="644383"/>
    <lineage>
        <taxon>Bacteria</taxon>
        <taxon>Bacillati</taxon>
        <taxon>Chloroflexota</taxon>
        <taxon>Ktedonobacteria</taxon>
        <taxon>Ktedonobacterales</taxon>
        <taxon>Thermosporotrichaceae</taxon>
        <taxon>Thermosporothrix</taxon>
    </lineage>
</organism>
<feature type="region of interest" description="Disordered" evidence="1">
    <location>
        <begin position="232"/>
        <end position="259"/>
    </location>
</feature>
<dbReference type="Pfam" id="PF06439">
    <property type="entry name" value="3keto-disac_hyd"/>
    <property type="match status" value="1"/>
</dbReference>
<evidence type="ECO:0000259" key="3">
    <source>
        <dbReference type="Pfam" id="PF06439"/>
    </source>
</evidence>
<keyword evidence="2" id="KW-0472">Membrane</keyword>
<keyword evidence="2" id="KW-1133">Transmembrane helix</keyword>
<feature type="compositionally biased region" description="Polar residues" evidence="1">
    <location>
        <begin position="113"/>
        <end position="132"/>
    </location>
</feature>
<feature type="domain" description="3-keto-alpha-glucoside-1,2-lyase/3-keto-2-hydroxy-glucal hydratase" evidence="3">
    <location>
        <begin position="347"/>
        <end position="486"/>
    </location>
</feature>
<feature type="compositionally biased region" description="Polar residues" evidence="1">
    <location>
        <begin position="139"/>
        <end position="161"/>
    </location>
</feature>
<keyword evidence="2" id="KW-0812">Transmembrane</keyword>
<evidence type="ECO:0000313" key="4">
    <source>
        <dbReference type="EMBL" id="PZW22968.1"/>
    </source>
</evidence>
<feature type="transmembrane region" description="Helical" evidence="2">
    <location>
        <begin position="278"/>
        <end position="302"/>
    </location>
</feature>
<dbReference type="EMBL" id="QKUF01000028">
    <property type="protein sequence ID" value="PZW22968.1"/>
    <property type="molecule type" value="Genomic_DNA"/>
</dbReference>
<dbReference type="InterPro" id="IPR010496">
    <property type="entry name" value="AL/BT2_dom"/>
</dbReference>
<accession>A0A326TZH9</accession>
<dbReference type="Proteomes" id="UP000248806">
    <property type="component" value="Unassembled WGS sequence"/>
</dbReference>
<protein>
    <submittedName>
        <fullName evidence="4">Uncharacterized protein DUF1080</fullName>
    </submittedName>
</protein>
<dbReference type="OrthoDB" id="147879at2"/>
<keyword evidence="5" id="KW-1185">Reference proteome</keyword>
<proteinExistence type="predicted"/>
<gene>
    <name evidence="4" type="ORF">EI42_05180</name>
</gene>
<feature type="compositionally biased region" description="Polar residues" evidence="1">
    <location>
        <begin position="63"/>
        <end position="75"/>
    </location>
</feature>
<sequence length="508" mass="54886">MDVNPETQKRQSSGDNPVQEQSPQAEARQYPEQASELPQGSREQETLSTEEPTSKAVPPYAAQATQQEVPTTPSEATFRPVSTHKPVIEEKGYTGATPVEEVTQRVVPAQPAGSVNNEQTQRISPASPSEEQSVVAASAEQTQRISPASPSEEQQQGSSVDEVTVRRMPPRGGVQQAPVAPTPPVSPVATPQNGPAAFPQVVSVQQDHVYSERFGPPPEEMMAVSGSQPWGYPAQSGGPQYPAPSGVFPQQGPGMPPPYPYGYQQPYRQQPRRSPGKTIFLACCAVLVLVLFGSLIFAFFSYQAQVTETNNKNATATSVVQTATAVKSTYPFSTKLVLNQPLNKNEAEWDVNGDCAFQQDGYHVHVKSDAATFCGESKQFSNFTYEITAKLLEGSWAGIYFRANVNGGKLYAFLVSSKGYNIIKGMGVYSDIILLASGDSVPSFQQNGENKISVVAEGESLQFYVNGTLVNRMSDSSHTNGRIGVMSITNMNEATAEVVYSNAKVWEL</sequence>
<comment type="caution">
    <text evidence="4">The sequence shown here is derived from an EMBL/GenBank/DDBJ whole genome shotgun (WGS) entry which is preliminary data.</text>
</comment>
<name>A0A326TZH9_THEHA</name>
<reference evidence="4 5" key="1">
    <citation type="submission" date="2018-06" db="EMBL/GenBank/DDBJ databases">
        <title>Genomic Encyclopedia of Archaeal and Bacterial Type Strains, Phase II (KMG-II): from individual species to whole genera.</title>
        <authorList>
            <person name="Goeker M."/>
        </authorList>
    </citation>
    <scope>NUCLEOTIDE SEQUENCE [LARGE SCALE GENOMIC DNA]</scope>
    <source>
        <strain evidence="4 5">ATCC BAA-1881</strain>
    </source>
</reference>
<evidence type="ECO:0000256" key="1">
    <source>
        <dbReference type="SAM" id="MobiDB-lite"/>
    </source>
</evidence>
<feature type="region of interest" description="Disordered" evidence="1">
    <location>
        <begin position="1"/>
        <end position="187"/>
    </location>
</feature>
<feature type="compositionally biased region" description="Polar residues" evidence="1">
    <location>
        <begin position="10"/>
        <end position="24"/>
    </location>
</feature>
<dbReference type="AlphaFoldDB" id="A0A326TZH9"/>
<evidence type="ECO:0000313" key="5">
    <source>
        <dbReference type="Proteomes" id="UP000248806"/>
    </source>
</evidence>